<accession>A0A226X993</accession>
<dbReference type="Proteomes" id="UP000214720">
    <property type="component" value="Unassembled WGS sequence"/>
</dbReference>
<dbReference type="SMART" id="SM00028">
    <property type="entry name" value="TPR"/>
    <property type="match status" value="4"/>
</dbReference>
<dbReference type="RefSeq" id="WP_089159404.1">
    <property type="nucleotide sequence ID" value="NZ_MTHB01000027.1"/>
</dbReference>
<dbReference type="SUPFAM" id="SSF48452">
    <property type="entry name" value="TPR-like"/>
    <property type="match status" value="2"/>
</dbReference>
<dbReference type="Pfam" id="PF13283">
    <property type="entry name" value="NfrA_C"/>
    <property type="match status" value="1"/>
</dbReference>
<proteinExistence type="predicted"/>
<feature type="region of interest" description="Disordered" evidence="1">
    <location>
        <begin position="138"/>
        <end position="163"/>
    </location>
</feature>
<dbReference type="EMBL" id="MTHB01000027">
    <property type="protein sequence ID" value="OXC80046.1"/>
    <property type="molecule type" value="Genomic_DNA"/>
</dbReference>
<reference evidence="4" key="1">
    <citation type="submission" date="2017-01" db="EMBL/GenBank/DDBJ databases">
        <title>Genome Analysis of Deinococcus marmoris KOPRI26562.</title>
        <authorList>
            <person name="Kim J.H."/>
            <person name="Oh H.-M."/>
        </authorList>
    </citation>
    <scope>NUCLEOTIDE SEQUENCE [LARGE SCALE GENOMIC DNA]</scope>
    <source>
        <strain evidence="4">PAMC 26633</strain>
    </source>
</reference>
<evidence type="ECO:0000259" key="2">
    <source>
        <dbReference type="Pfam" id="PF13283"/>
    </source>
</evidence>
<feature type="compositionally biased region" description="Basic residues" evidence="1">
    <location>
        <begin position="144"/>
        <end position="154"/>
    </location>
</feature>
<evidence type="ECO:0000256" key="1">
    <source>
        <dbReference type="SAM" id="MobiDB-lite"/>
    </source>
</evidence>
<gene>
    <name evidence="3" type="ORF">BSU04_04440</name>
</gene>
<dbReference type="InterPro" id="IPR019734">
    <property type="entry name" value="TPR_rpt"/>
</dbReference>
<evidence type="ECO:0000313" key="4">
    <source>
        <dbReference type="Proteomes" id="UP000214720"/>
    </source>
</evidence>
<feature type="domain" description="Bacteriophage N4 adsorption protein A C-terminal" evidence="2">
    <location>
        <begin position="682"/>
        <end position="852"/>
    </location>
</feature>
<comment type="caution">
    <text evidence="3">The sequence shown here is derived from an EMBL/GenBank/DDBJ whole genome shotgun (WGS) entry which is preliminary data.</text>
</comment>
<dbReference type="AlphaFoldDB" id="A0A226X993"/>
<evidence type="ECO:0000313" key="3">
    <source>
        <dbReference type="EMBL" id="OXC80046.1"/>
    </source>
</evidence>
<protein>
    <submittedName>
        <fullName evidence="3">Bacteriophage N4 adsorption protein A</fullName>
    </submittedName>
</protein>
<dbReference type="InterPro" id="IPR025137">
    <property type="entry name" value="NfrA_C"/>
</dbReference>
<dbReference type="InterPro" id="IPR011990">
    <property type="entry name" value="TPR-like_helical_dom_sf"/>
</dbReference>
<organism evidence="3 4">
    <name type="scientific">Caballeronia sordidicola</name>
    <name type="common">Burkholderia sordidicola</name>
    <dbReference type="NCBI Taxonomy" id="196367"/>
    <lineage>
        <taxon>Bacteria</taxon>
        <taxon>Pseudomonadati</taxon>
        <taxon>Pseudomonadota</taxon>
        <taxon>Betaproteobacteria</taxon>
        <taxon>Burkholderiales</taxon>
        <taxon>Burkholderiaceae</taxon>
        <taxon>Caballeronia</taxon>
    </lineage>
</organism>
<dbReference type="OrthoDB" id="7399085at2"/>
<dbReference type="Gene3D" id="1.25.40.10">
    <property type="entry name" value="Tetratricopeptide repeat domain"/>
    <property type="match status" value="1"/>
</dbReference>
<sequence length="857" mass="91598">MKLDVIPNCCKSATFVSSTHVAGVIVAATLCFGTAAQAAASAASAALPLPLSGAAYRVAQEGYASFARHDYETSTAQAREAIRQRPDVVSLRLLLANSLAAAHHYEAAAVSLSQAIAEIGPDQALVTRRAQIEALSRSVNASGHGRRAHGKRRAASASPASVAVAGEANETPLTGDAFTAAQRAYTLYAEKDFSGSAKAAGVAIALRPDMLRLRLLQIDAASNAGQDAVAFAYDEDAVKRFGDTDALRSRRSFIGNRLAPRFSSDAFVALNQGDISQAVELIRRAVAYAPERTGYRIQLIDALFDANDLPAVEAAASEGIAYGIAYGSNDIMLWTLRGYARAAQGRIELADADFAKALQEKDATPRDQRVARTIIADVWNREGQPQRALDLLTPLKFVHDDTDPPLAARRFKAKQLVAASASKASTMTAPIDPALRPDIACDATEFGALCYVYPADPGFAAARNAVAAAKRGDKKAAVEFARKAVAAAPDDPQHRVELINALTNDHQTAAATREAKATVRAGLLDGMPDLSAAYIAQRAGENGVAYQRFKQADQTGELPSRANADAAYAAAHAHQNKDAAMYFERAIDSGITPAEGDAAATPQQLLDMRSAHANATRDWGFNVSTNYRSAGLQPGFVSTPSPGIANNWQAGVEAYWRPFGSLDDRMFEVYTRGYEDFGVSGGGPSGVSTLENVVGARVKPFASINTIFAIEHIFPIGSHVHNDWLARIAYSGGVGTERRIDTPSWWTAQMYAEGGCYLNAATCYATTNIEGGHTFRIDSISPKLTVFPYAVIGADYDSSIDHSIPAGAGVGVSARYWMRDSAYDKPRSYVDLSVQYRWHITGDDRSRGLFFGAIYSY</sequence>
<name>A0A226X993_CABSO</name>